<evidence type="ECO:0000256" key="6">
    <source>
        <dbReference type="SAM" id="Phobius"/>
    </source>
</evidence>
<evidence type="ECO:0000259" key="7">
    <source>
        <dbReference type="PROSITE" id="PS50850"/>
    </source>
</evidence>
<dbReference type="PANTHER" id="PTHR23530:SF1">
    <property type="entry name" value="PERMEASE, MAJOR FACILITATOR SUPERFAMILY-RELATED"/>
    <property type="match status" value="1"/>
</dbReference>
<dbReference type="PROSITE" id="PS50850">
    <property type="entry name" value="MFS"/>
    <property type="match status" value="1"/>
</dbReference>
<protein>
    <submittedName>
        <fullName evidence="8 9">MFS transporter</fullName>
    </submittedName>
</protein>
<keyword evidence="5 6" id="KW-0472">Membrane</keyword>
<keyword evidence="3 6" id="KW-0812">Transmembrane</keyword>
<proteinExistence type="predicted"/>
<comment type="subcellular location">
    <subcellularLocation>
        <location evidence="1">Cell membrane</location>
        <topology evidence="1">Multi-pass membrane protein</topology>
    </subcellularLocation>
</comment>
<keyword evidence="11" id="KW-1185">Reference proteome</keyword>
<gene>
    <name evidence="8" type="ORF">BAG01nite_42500</name>
    <name evidence="9" type="ORF">EB820_21590</name>
</gene>
<keyword evidence="2" id="KW-0813">Transport</keyword>
<evidence type="ECO:0000256" key="1">
    <source>
        <dbReference type="ARBA" id="ARBA00004651"/>
    </source>
</evidence>
<feature type="transmembrane region" description="Helical" evidence="6">
    <location>
        <begin position="96"/>
        <end position="115"/>
    </location>
</feature>
<reference evidence="8 11" key="2">
    <citation type="submission" date="2019-06" db="EMBL/GenBank/DDBJ databases">
        <title>Whole genome shotgun sequence of Brevibacillus agri NBRC 15538.</title>
        <authorList>
            <person name="Hosoyama A."/>
            <person name="Uohara A."/>
            <person name="Ohji S."/>
            <person name="Ichikawa N."/>
        </authorList>
    </citation>
    <scope>NUCLEOTIDE SEQUENCE [LARGE SCALE GENOMIC DNA]</scope>
    <source>
        <strain evidence="8 11">NBRC 15538</strain>
    </source>
</reference>
<dbReference type="GeneID" id="82810436"/>
<sequence length="413" mass="44870">MVMNATHVYMTKRFATSLANATMFTTYALYYIAALGLNPFELLLVGMVLELSVLLFEGVTGVVADTYSRRLSVIIGMFLLGTAFVLQGILPAIDGVLPFVSAFMWVLVAQVFFGVGDTFVSGADTAWIADEVGEEKLGSIFMRAKRYSLLANMLGIGLSVWLSTLAPNLPYLVGGLIYLGLGVFLILFMQETGFTPRERERGASHWREMAQTWLSGAHVIRRQPILLLILLVTLFTGAASEGYDRLREAHLISEIGFPQLAGISMAMWFGIIAALSSLLGLFAVSFAEKRLDVNNGRVVIVGMFVLTALKIAALISFAMAPDFGWALATLLLIGAIESLINPLYDTWLNLNIESSVRATVLSMMSQSNAFGQTAGGPAVGWIGNRLSIRASLLTAALLLLPILAVFGRVLRRR</sequence>
<dbReference type="Proteomes" id="UP000276178">
    <property type="component" value="Unassembled WGS sequence"/>
</dbReference>
<dbReference type="Gene3D" id="1.20.1250.20">
    <property type="entry name" value="MFS general substrate transporter like domains"/>
    <property type="match status" value="1"/>
</dbReference>
<feature type="transmembrane region" description="Helical" evidence="6">
    <location>
        <begin position="71"/>
        <end position="90"/>
    </location>
</feature>
<dbReference type="Pfam" id="PF07690">
    <property type="entry name" value="MFS_1"/>
    <property type="match status" value="1"/>
</dbReference>
<comment type="caution">
    <text evidence="9">The sequence shown here is derived from an EMBL/GenBank/DDBJ whole genome shotgun (WGS) entry which is preliminary data.</text>
</comment>
<dbReference type="InterPro" id="IPR011701">
    <property type="entry name" value="MFS"/>
</dbReference>
<evidence type="ECO:0000256" key="2">
    <source>
        <dbReference type="ARBA" id="ARBA00022448"/>
    </source>
</evidence>
<evidence type="ECO:0000256" key="4">
    <source>
        <dbReference type="ARBA" id="ARBA00022989"/>
    </source>
</evidence>
<dbReference type="OrthoDB" id="9816124at2"/>
<dbReference type="GO" id="GO:0022857">
    <property type="term" value="F:transmembrane transporter activity"/>
    <property type="evidence" value="ECO:0007669"/>
    <property type="project" value="InterPro"/>
</dbReference>
<name>A0A3M8AGX3_9BACL</name>
<organism evidence="9 10">
    <name type="scientific">Brevibacillus agri</name>
    <dbReference type="NCBI Taxonomy" id="51101"/>
    <lineage>
        <taxon>Bacteria</taxon>
        <taxon>Bacillati</taxon>
        <taxon>Bacillota</taxon>
        <taxon>Bacilli</taxon>
        <taxon>Bacillales</taxon>
        <taxon>Paenibacillaceae</taxon>
        <taxon>Brevibacillus</taxon>
    </lineage>
</organism>
<feature type="domain" description="Major facilitator superfamily (MFS) profile" evidence="7">
    <location>
        <begin position="1"/>
        <end position="413"/>
    </location>
</feature>
<evidence type="ECO:0000256" key="3">
    <source>
        <dbReference type="ARBA" id="ARBA00022692"/>
    </source>
</evidence>
<dbReference type="GO" id="GO:0005886">
    <property type="term" value="C:plasma membrane"/>
    <property type="evidence" value="ECO:0007669"/>
    <property type="project" value="UniProtKB-SubCell"/>
</dbReference>
<dbReference type="EMBL" id="RHHN01000070">
    <property type="protein sequence ID" value="RNB50390.1"/>
    <property type="molecule type" value="Genomic_DNA"/>
</dbReference>
<dbReference type="EMBL" id="BJOD01000061">
    <property type="protein sequence ID" value="GED28148.1"/>
    <property type="molecule type" value="Genomic_DNA"/>
</dbReference>
<feature type="transmembrane region" description="Helical" evidence="6">
    <location>
        <begin position="171"/>
        <end position="189"/>
    </location>
</feature>
<dbReference type="AlphaFoldDB" id="A0A3M8AGX3"/>
<feature type="transmembrane region" description="Helical" evidence="6">
    <location>
        <begin position="263"/>
        <end position="286"/>
    </location>
</feature>
<evidence type="ECO:0000313" key="11">
    <source>
        <dbReference type="Proteomes" id="UP000317180"/>
    </source>
</evidence>
<feature type="transmembrane region" description="Helical" evidence="6">
    <location>
        <begin position="147"/>
        <end position="165"/>
    </location>
</feature>
<feature type="transmembrane region" description="Helical" evidence="6">
    <location>
        <begin position="18"/>
        <end position="37"/>
    </location>
</feature>
<feature type="transmembrane region" description="Helical" evidence="6">
    <location>
        <begin position="390"/>
        <end position="410"/>
    </location>
</feature>
<reference evidence="9 10" key="1">
    <citation type="submission" date="2018-10" db="EMBL/GenBank/DDBJ databases">
        <title>Phylogenomics of Brevibacillus.</title>
        <authorList>
            <person name="Dunlap C."/>
        </authorList>
    </citation>
    <scope>NUCLEOTIDE SEQUENCE [LARGE SCALE GENOMIC DNA]</scope>
    <source>
        <strain evidence="9 10">NRRL NRS 1219</strain>
    </source>
</reference>
<dbReference type="Proteomes" id="UP000317180">
    <property type="component" value="Unassembled WGS sequence"/>
</dbReference>
<dbReference type="InterPro" id="IPR053160">
    <property type="entry name" value="MFS_DHA3_Transporter"/>
</dbReference>
<dbReference type="InterPro" id="IPR020846">
    <property type="entry name" value="MFS_dom"/>
</dbReference>
<dbReference type="PANTHER" id="PTHR23530">
    <property type="entry name" value="TRANSPORT PROTEIN-RELATED"/>
    <property type="match status" value="1"/>
</dbReference>
<dbReference type="SUPFAM" id="SSF103473">
    <property type="entry name" value="MFS general substrate transporter"/>
    <property type="match status" value="1"/>
</dbReference>
<evidence type="ECO:0000313" key="10">
    <source>
        <dbReference type="Proteomes" id="UP000276178"/>
    </source>
</evidence>
<dbReference type="RefSeq" id="WP_005831556.1">
    <property type="nucleotide sequence ID" value="NZ_BJOD01000061.1"/>
</dbReference>
<feature type="transmembrane region" description="Helical" evidence="6">
    <location>
        <begin position="298"/>
        <end position="319"/>
    </location>
</feature>
<dbReference type="InterPro" id="IPR036259">
    <property type="entry name" value="MFS_trans_sf"/>
</dbReference>
<accession>A0A3M8AGX3</accession>
<feature type="transmembrane region" description="Helical" evidence="6">
    <location>
        <begin position="43"/>
        <end position="64"/>
    </location>
</feature>
<evidence type="ECO:0000313" key="9">
    <source>
        <dbReference type="EMBL" id="RNB50390.1"/>
    </source>
</evidence>
<keyword evidence="4 6" id="KW-1133">Transmembrane helix</keyword>
<evidence type="ECO:0000313" key="8">
    <source>
        <dbReference type="EMBL" id="GED28148.1"/>
    </source>
</evidence>
<evidence type="ECO:0000256" key="5">
    <source>
        <dbReference type="ARBA" id="ARBA00023136"/>
    </source>
</evidence>
<feature type="transmembrane region" description="Helical" evidence="6">
    <location>
        <begin position="225"/>
        <end position="243"/>
    </location>
</feature>